<feature type="coiled-coil region" evidence="1">
    <location>
        <begin position="51"/>
        <end position="120"/>
    </location>
</feature>
<evidence type="ECO:0000256" key="1">
    <source>
        <dbReference type="SAM" id="Coils"/>
    </source>
</evidence>
<dbReference type="EMBL" id="AP031322">
    <property type="protein sequence ID" value="BFH72625.1"/>
    <property type="molecule type" value="Genomic_DNA"/>
</dbReference>
<dbReference type="AlphaFoldDB" id="A0AAT9GNZ4"/>
<dbReference type="PANTHER" id="PTHR36975:SF5">
    <property type="entry name" value="TRANSLOCATED ACTIN-RECRUITING PHOSPHOPROTEIN"/>
    <property type="match status" value="1"/>
</dbReference>
<dbReference type="PANTHER" id="PTHR36975">
    <property type="match status" value="1"/>
</dbReference>
<evidence type="ECO:0000313" key="3">
    <source>
        <dbReference type="EMBL" id="BFH72625.1"/>
    </source>
</evidence>
<keyword evidence="2" id="KW-0472">Membrane</keyword>
<dbReference type="GeneID" id="92353503"/>
<protein>
    <submittedName>
        <fullName evidence="3">Uncharacterized protein</fullName>
    </submittedName>
</protein>
<keyword evidence="1" id="KW-0175">Coiled coil</keyword>
<evidence type="ECO:0000256" key="2">
    <source>
        <dbReference type="SAM" id="Phobius"/>
    </source>
</evidence>
<feature type="transmembrane region" description="Helical" evidence="2">
    <location>
        <begin position="7"/>
        <end position="25"/>
    </location>
</feature>
<dbReference type="RefSeq" id="WP_369610834.1">
    <property type="nucleotide sequence ID" value="NZ_AP031322.1"/>
</dbReference>
<keyword evidence="2" id="KW-0812">Transmembrane</keyword>
<name>A0AAT9GNZ4_9CREN</name>
<keyword evidence="2" id="KW-1133">Transmembrane helix</keyword>
<gene>
    <name evidence="3" type="ORF">SJAV_05690</name>
</gene>
<dbReference type="InterPro" id="IPR053108">
    <property type="entry name" value="Chlamydial_TARP"/>
</dbReference>
<accession>A0AAT9GNZ4</accession>
<organism evidence="3">
    <name type="scientific">Sulfurisphaera javensis</name>
    <dbReference type="NCBI Taxonomy" id="2049879"/>
    <lineage>
        <taxon>Archaea</taxon>
        <taxon>Thermoproteota</taxon>
        <taxon>Thermoprotei</taxon>
        <taxon>Sulfolobales</taxon>
        <taxon>Sulfolobaceae</taxon>
        <taxon>Sulfurisphaera</taxon>
    </lineage>
</organism>
<proteinExistence type="predicted"/>
<dbReference type="KEGG" id="sjv:SJAV_05690"/>
<reference evidence="3" key="1">
    <citation type="submission" date="2024-03" db="EMBL/GenBank/DDBJ databases">
        <title>Complete genome sequence of Sulfurisphaera javensis strain KD-1.</title>
        <authorList>
            <person name="Sakai H."/>
            <person name="Nur N."/>
            <person name="Suwanto A."/>
            <person name="Kurosawa N."/>
        </authorList>
    </citation>
    <scope>NUCLEOTIDE SEQUENCE</scope>
    <source>
        <strain evidence="3">KD-1</strain>
    </source>
</reference>
<sequence length="773" mass="84868">MKGISNIIFAVVVVILLIIAAIGFYEYSTVSSKYSSLQSSYSSLSMMSSKYMNLSNEYMSLQTKYNQLAKNYSALESMYNALQMYLKGNESLLQMYQSLYMQAEHNISQLEAQLQATKTTSGKEGAALDVVMLFYDGIAIENPNDVTPFLAPNFTATIIGVPFAGTYTLSTFNSTWLSDFFSTYETVYFYTTALPTVTAMNNNTYQITDVVQYFVAPTNDPVYLQVFNASNIITVQYIHGVPYITSLMWKGNEVPPSAVIAGYPSQHTLQSNQVLEEYLYEINALGAEFPPNVIAQYFSPSATLVINGSLPPGLKAGTYQGLSNIENFFSSWDNYFIFVLEYLQNLLPNGTVVPPTVQINLSPSGANATLTVNDTVIFGFVNQGQPGFPAIYDMHSVVTTYFIYNSTAAEWQIVKQVWNVQMVPIASDTIYYPLGPATFIVNSESTVTVNASQGAVVTDGNIIVTIEPGTYAYNTKTNTTLSVYNFSVITFSMEGVYAPPNTSYTPLYAFAFAINGQISPVWELVTASKSPSPAITVVLGATDTWTSWTWFGGTFNGTTYVGGGYKFADHWLYGNGVIANIQFFKPVIWIFEASQTPVGQPPMSASVSVSPVYGMNPVMAYTYTVNGTEGGVIFAGNIITIIKPGSYIVNTSSNTTLKTYEFSIIYYQLNNLPNAPNGQTPILGFAYAINGQVTTKLYSTEPWITLIITPDSQQVTMWTWLSSGYAFKDPIVIGNGVVVNLTFFRPVPWILTMPAVTSTTSSTTYSSTVGYWA</sequence>